<reference evidence="1" key="1">
    <citation type="submission" date="2021-06" db="EMBL/GenBank/DDBJ databases">
        <authorList>
            <person name="Kallberg Y."/>
            <person name="Tangrot J."/>
            <person name="Rosling A."/>
        </authorList>
    </citation>
    <scope>NUCLEOTIDE SEQUENCE</scope>
    <source>
        <strain evidence="1">CL356</strain>
    </source>
</reference>
<organism evidence="1 2">
    <name type="scientific">Acaulospora colombiana</name>
    <dbReference type="NCBI Taxonomy" id="27376"/>
    <lineage>
        <taxon>Eukaryota</taxon>
        <taxon>Fungi</taxon>
        <taxon>Fungi incertae sedis</taxon>
        <taxon>Mucoromycota</taxon>
        <taxon>Glomeromycotina</taxon>
        <taxon>Glomeromycetes</taxon>
        <taxon>Diversisporales</taxon>
        <taxon>Acaulosporaceae</taxon>
        <taxon>Acaulospora</taxon>
    </lineage>
</organism>
<dbReference type="EMBL" id="CAJVPT010008456">
    <property type="protein sequence ID" value="CAG8552009.1"/>
    <property type="molecule type" value="Genomic_DNA"/>
</dbReference>
<gene>
    <name evidence="1" type="ORF">ACOLOM_LOCUS4893</name>
</gene>
<keyword evidence="2" id="KW-1185">Reference proteome</keyword>
<protein>
    <submittedName>
        <fullName evidence="1">15306_t:CDS:1</fullName>
    </submittedName>
</protein>
<accession>A0ACA9LUK2</accession>
<sequence>MSLASNKDIDGSSNSPENCSVKLDEKDFEFIEELVINEFWKNNRDSIQSFLQYHHKLVQECEKRMQVGNILSSSATYHEEHPERELEDYPYPLLSGQKSLTTLIFYNQEYPDQIIYLQKIRNNSNLMNRDIEAIIKGHGFRVMHGEDYGESSVDKFLSAISLETKRPWADIDKKILFHSYETLNEDLLIYTFYNPKYPDQIVHWQQTQNDEQLEGGHKHAKLDIPILLKVNGFIKLKTQKEMDVIFSDELSYVGEASDSLIKGTVLYKQFANHIESNSAFKDNGAIIAESLREFSRKIFDAGTNFEAMYRKGDILFLVLENQINLILNRVKPSLFSRLVSKDDAPYIKERLEKINMEILSFEEKLKKATDSMEDAENRREFAEKVLFKGRGEAANFVYSSQSKQENHREHSEAQELLERAEGVLNLLNQTAVGLVEIKKLLSNYRFSLDDAKAEVNGKTSVTEEDIDKLKEVLGIVQEYHKGFVRKSEKITT</sequence>
<evidence type="ECO:0000313" key="1">
    <source>
        <dbReference type="EMBL" id="CAG8552009.1"/>
    </source>
</evidence>
<name>A0ACA9LUK2_9GLOM</name>
<dbReference type="Proteomes" id="UP000789525">
    <property type="component" value="Unassembled WGS sequence"/>
</dbReference>
<comment type="caution">
    <text evidence="1">The sequence shown here is derived from an EMBL/GenBank/DDBJ whole genome shotgun (WGS) entry which is preliminary data.</text>
</comment>
<proteinExistence type="predicted"/>
<evidence type="ECO:0000313" key="2">
    <source>
        <dbReference type="Proteomes" id="UP000789525"/>
    </source>
</evidence>